<sequence>MSLIIQDSGMLTLLQTLDPEVSARGNEYNGACDRLAHQLANQLVGNSPEQPTIEMTLRPGAIKFTEPTIVSFSGAEFKAKSGDRDIFINRIYLFDRGDELIFGESTRGNRVYLAVAGGIKVEGSNVLRSGDEVIMCRDYTPQHDELFNMLKQQKEVNWGVDTYALVEVYLSDTYHIVRRPDVPDAVYEALEANEYTVRNEKYRAALYLEGAGVDVDTEGIEHPGLKGGVYIADGQPVLALNDFNDYTTAPHIGTIPSYHLHKLVQKRAGSHIRFKCIGADDAHANLYAHHLWVKSLFKAIDYKLSKELIKEKM</sequence>
<keyword evidence="1" id="KW-0547">Nucleotide-binding</keyword>
<keyword evidence="3" id="KW-0067">ATP-binding</keyword>
<dbReference type="GeneID" id="77844531"/>
<feature type="domain" description="Carboxyltransferase" evidence="4">
    <location>
        <begin position="29"/>
        <end position="292"/>
    </location>
</feature>
<dbReference type="STRING" id="45670.SN16_03130"/>
<dbReference type="AlphaFoldDB" id="A0A0C2HQ94"/>
<dbReference type="Proteomes" id="UP000527860">
    <property type="component" value="Unassembled WGS sequence"/>
</dbReference>
<keyword evidence="8" id="KW-1185">Reference proteome</keyword>
<evidence type="ECO:0000313" key="6">
    <source>
        <dbReference type="EMBL" id="MDB0579771.1"/>
    </source>
</evidence>
<dbReference type="InterPro" id="IPR029000">
    <property type="entry name" value="Cyclophilin-like_dom_sf"/>
</dbReference>
<dbReference type="GO" id="GO:0005524">
    <property type="term" value="F:ATP binding"/>
    <property type="evidence" value="ECO:0007669"/>
    <property type="project" value="UniProtKB-KW"/>
</dbReference>
<reference evidence="5 7" key="1">
    <citation type="submission" date="2015-01" db="EMBL/GenBank/DDBJ databases">
        <title>Genome sequences of high lactate-tolerant strain Salinicoccus roseus W12 with industrial interest.</title>
        <authorList>
            <person name="Wang H."/>
            <person name="Yu B."/>
        </authorList>
    </citation>
    <scope>NUCLEOTIDE SEQUENCE [LARGE SCALE GENOMIC DNA]</scope>
    <source>
        <strain evidence="5 7">W12</strain>
    </source>
</reference>
<evidence type="ECO:0000256" key="2">
    <source>
        <dbReference type="ARBA" id="ARBA00022801"/>
    </source>
</evidence>
<evidence type="ECO:0000313" key="8">
    <source>
        <dbReference type="Proteomes" id="UP000527860"/>
    </source>
</evidence>
<dbReference type="PANTHER" id="PTHR43309:SF5">
    <property type="entry name" value="5-OXOPROLINASE SUBUNIT C"/>
    <property type="match status" value="1"/>
</dbReference>
<dbReference type="OrthoDB" id="9782422at2"/>
<dbReference type="RefSeq" id="WP_040105131.1">
    <property type="nucleotide sequence ID" value="NZ_JABEVU030000001.1"/>
</dbReference>
<dbReference type="Pfam" id="PF02626">
    <property type="entry name" value="CT_A_B"/>
    <property type="match status" value="1"/>
</dbReference>
<evidence type="ECO:0000313" key="7">
    <source>
        <dbReference type="Proteomes" id="UP000031546"/>
    </source>
</evidence>
<dbReference type="EMBL" id="JXII01000002">
    <property type="protein sequence ID" value="KIH71671.1"/>
    <property type="molecule type" value="Genomic_DNA"/>
</dbReference>
<dbReference type="Proteomes" id="UP000031546">
    <property type="component" value="Unassembled WGS sequence"/>
</dbReference>
<reference evidence="6" key="3">
    <citation type="submission" date="2020-04" db="EMBL/GenBank/DDBJ databases">
        <authorList>
            <person name="Tanveer F."/>
            <person name="Xie Y."/>
            <person name="Shinwari Z.K."/>
        </authorList>
    </citation>
    <scope>NUCLEOTIDE SEQUENCE</scope>
    <source>
        <strain evidence="6">MOSEL-ME25</strain>
    </source>
</reference>
<protein>
    <recommendedName>
        <fullName evidence="4">Carboxyltransferase domain-containing protein</fullName>
    </recommendedName>
</protein>
<evidence type="ECO:0000256" key="3">
    <source>
        <dbReference type="ARBA" id="ARBA00022840"/>
    </source>
</evidence>
<evidence type="ECO:0000256" key="1">
    <source>
        <dbReference type="ARBA" id="ARBA00022741"/>
    </source>
</evidence>
<gene>
    <name evidence="6" type="ORF">F7P68_0004445</name>
    <name evidence="5" type="ORF">SN16_03130</name>
</gene>
<dbReference type="InterPro" id="IPR003778">
    <property type="entry name" value="CT_A_B"/>
</dbReference>
<dbReference type="EMBL" id="JABEVU030000001">
    <property type="protein sequence ID" value="MDB0579771.1"/>
    <property type="molecule type" value="Genomic_DNA"/>
</dbReference>
<keyword evidence="2" id="KW-0378">Hydrolase</keyword>
<organism evidence="5 7">
    <name type="scientific">Salinicoccus roseus</name>
    <dbReference type="NCBI Taxonomy" id="45670"/>
    <lineage>
        <taxon>Bacteria</taxon>
        <taxon>Bacillati</taxon>
        <taxon>Bacillota</taxon>
        <taxon>Bacilli</taxon>
        <taxon>Bacillales</taxon>
        <taxon>Staphylococcaceae</taxon>
        <taxon>Salinicoccus</taxon>
    </lineage>
</organism>
<dbReference type="SMART" id="SM00797">
    <property type="entry name" value="AHS2"/>
    <property type="match status" value="1"/>
</dbReference>
<name>A0A0C2HQ94_9STAP</name>
<reference evidence="8" key="2">
    <citation type="submission" date="2020-04" db="EMBL/GenBank/DDBJ databases">
        <title>Genome analysis and biological profiling of marine Cellulosimicrobium funkei MOSEL-ME6.</title>
        <authorList>
            <person name="Tanveer F."/>
            <person name="Xie Y."/>
            <person name="Shinwari Z.K."/>
        </authorList>
    </citation>
    <scope>NUCLEOTIDE SEQUENCE [LARGE SCALE GENOMIC DNA]</scope>
    <source>
        <strain evidence="8">MOSEL-ME25</strain>
    </source>
</reference>
<comment type="caution">
    <text evidence="5">The sequence shown here is derived from an EMBL/GenBank/DDBJ whole genome shotgun (WGS) entry which is preliminary data.</text>
</comment>
<dbReference type="GO" id="GO:0016787">
    <property type="term" value="F:hydrolase activity"/>
    <property type="evidence" value="ECO:0007669"/>
    <property type="project" value="UniProtKB-KW"/>
</dbReference>
<evidence type="ECO:0000313" key="5">
    <source>
        <dbReference type="EMBL" id="KIH71671.1"/>
    </source>
</evidence>
<evidence type="ECO:0000259" key="4">
    <source>
        <dbReference type="SMART" id="SM00797"/>
    </source>
</evidence>
<dbReference type="InterPro" id="IPR052708">
    <property type="entry name" value="PxpC"/>
</dbReference>
<reference evidence="6 8" key="4">
    <citation type="submission" date="2022-12" db="EMBL/GenBank/DDBJ databases">
        <title>Genome analysis and biological profiling of marine Salinicoccus roseus MOSEL-ME25.</title>
        <authorList>
            <person name="Mirza F.T."/>
            <person name="Xie Y."/>
            <person name="Shinwari Z.K."/>
        </authorList>
    </citation>
    <scope>NUCLEOTIDE SEQUENCE [LARGE SCALE GENOMIC DNA]</scope>
    <source>
        <strain evidence="6 8">MOSEL-ME25</strain>
    </source>
</reference>
<dbReference type="PANTHER" id="PTHR43309">
    <property type="entry name" value="5-OXOPROLINASE SUBUNIT C"/>
    <property type="match status" value="1"/>
</dbReference>
<accession>A0A0C2HQ94</accession>
<proteinExistence type="predicted"/>
<dbReference type="Gene3D" id="2.40.100.10">
    <property type="entry name" value="Cyclophilin-like"/>
    <property type="match status" value="1"/>
</dbReference>